<evidence type="ECO:0000313" key="1">
    <source>
        <dbReference type="EMBL" id="JAE14802.1"/>
    </source>
</evidence>
<organism evidence="1">
    <name type="scientific">Arundo donax</name>
    <name type="common">Giant reed</name>
    <name type="synonym">Donax arundinaceus</name>
    <dbReference type="NCBI Taxonomy" id="35708"/>
    <lineage>
        <taxon>Eukaryota</taxon>
        <taxon>Viridiplantae</taxon>
        <taxon>Streptophyta</taxon>
        <taxon>Embryophyta</taxon>
        <taxon>Tracheophyta</taxon>
        <taxon>Spermatophyta</taxon>
        <taxon>Magnoliopsida</taxon>
        <taxon>Liliopsida</taxon>
        <taxon>Poales</taxon>
        <taxon>Poaceae</taxon>
        <taxon>PACMAD clade</taxon>
        <taxon>Arundinoideae</taxon>
        <taxon>Arundineae</taxon>
        <taxon>Arundo</taxon>
    </lineage>
</organism>
<dbReference type="EMBL" id="GBRH01183094">
    <property type="protein sequence ID" value="JAE14802.1"/>
    <property type="molecule type" value="Transcribed_RNA"/>
</dbReference>
<reference evidence="1" key="2">
    <citation type="journal article" date="2015" name="Data Brief">
        <title>Shoot transcriptome of the giant reed, Arundo donax.</title>
        <authorList>
            <person name="Barrero R.A."/>
            <person name="Guerrero F.D."/>
            <person name="Moolhuijzen P."/>
            <person name="Goolsby J.A."/>
            <person name="Tidwell J."/>
            <person name="Bellgard S.E."/>
            <person name="Bellgard M.I."/>
        </authorList>
    </citation>
    <scope>NUCLEOTIDE SEQUENCE</scope>
    <source>
        <tissue evidence="1">Shoot tissue taken approximately 20 cm above the soil surface</tissue>
    </source>
</reference>
<accession>A0A0A9FR85</accession>
<proteinExistence type="predicted"/>
<protein>
    <submittedName>
        <fullName evidence="1">Uncharacterized protein</fullName>
    </submittedName>
</protein>
<dbReference type="AlphaFoldDB" id="A0A0A9FR85"/>
<reference evidence="1" key="1">
    <citation type="submission" date="2014-09" db="EMBL/GenBank/DDBJ databases">
        <authorList>
            <person name="Magalhaes I.L.F."/>
            <person name="Oliveira U."/>
            <person name="Santos F.R."/>
            <person name="Vidigal T.H.D.A."/>
            <person name="Brescovit A.D."/>
            <person name="Santos A.J."/>
        </authorList>
    </citation>
    <scope>NUCLEOTIDE SEQUENCE</scope>
    <source>
        <tissue evidence="1">Shoot tissue taken approximately 20 cm above the soil surface</tissue>
    </source>
</reference>
<sequence length="35" mass="3935">MLSYCSSVMVHYALCPDYAYITVITLIACNSDYLP</sequence>
<name>A0A0A9FR85_ARUDO</name>